<sequence>MAGGIFQEAEYAANTLIAGKEVVGEAVAIKAADTGCMAYPEQLAGIEVEGEYFGGGETVAGGEFGKLVVKRGHLSDSGMLGVYLAAAQAHQEEA</sequence>
<dbReference type="AlphaFoldDB" id="A0A3B7MN23"/>
<proteinExistence type="predicted"/>
<gene>
    <name evidence="1" type="ORF">D3H65_18535</name>
</gene>
<organism evidence="1 2">
    <name type="scientific">Paraflavitalea soli</name>
    <dbReference type="NCBI Taxonomy" id="2315862"/>
    <lineage>
        <taxon>Bacteria</taxon>
        <taxon>Pseudomonadati</taxon>
        <taxon>Bacteroidota</taxon>
        <taxon>Chitinophagia</taxon>
        <taxon>Chitinophagales</taxon>
        <taxon>Chitinophagaceae</taxon>
        <taxon>Paraflavitalea</taxon>
    </lineage>
</organism>
<dbReference type="Proteomes" id="UP000263900">
    <property type="component" value="Chromosome"/>
</dbReference>
<evidence type="ECO:0000313" key="1">
    <source>
        <dbReference type="EMBL" id="AXY75862.1"/>
    </source>
</evidence>
<protein>
    <submittedName>
        <fullName evidence="1">Uncharacterized protein</fullName>
    </submittedName>
</protein>
<evidence type="ECO:0000313" key="2">
    <source>
        <dbReference type="Proteomes" id="UP000263900"/>
    </source>
</evidence>
<dbReference type="KEGG" id="pseg:D3H65_18535"/>
<accession>A0A3B7MN23</accession>
<keyword evidence="2" id="KW-1185">Reference proteome</keyword>
<reference evidence="1 2" key="1">
    <citation type="submission" date="2018-09" db="EMBL/GenBank/DDBJ databases">
        <title>Genome sequencing of strain 6GH32-13.</title>
        <authorList>
            <person name="Weon H.-Y."/>
            <person name="Heo J."/>
            <person name="Kwon S.-W."/>
        </authorList>
    </citation>
    <scope>NUCLEOTIDE SEQUENCE [LARGE SCALE GENOMIC DNA]</scope>
    <source>
        <strain evidence="1 2">5GH32-13</strain>
    </source>
</reference>
<dbReference type="EMBL" id="CP032157">
    <property type="protein sequence ID" value="AXY75862.1"/>
    <property type="molecule type" value="Genomic_DNA"/>
</dbReference>
<name>A0A3B7MN23_9BACT</name>